<dbReference type="Gene3D" id="1.10.150.240">
    <property type="entry name" value="Putative phosphatase, domain 2"/>
    <property type="match status" value="1"/>
</dbReference>
<reference evidence="2" key="1">
    <citation type="journal article" date="2020" name="Nature">
        <title>Giant virus diversity and host interactions through global metagenomics.</title>
        <authorList>
            <person name="Schulz F."/>
            <person name="Roux S."/>
            <person name="Paez-Espino D."/>
            <person name="Jungbluth S."/>
            <person name="Walsh D.A."/>
            <person name="Denef V.J."/>
            <person name="McMahon K.D."/>
            <person name="Konstantinidis K.T."/>
            <person name="Eloe-Fadrosh E.A."/>
            <person name="Kyrpides N.C."/>
            <person name="Woyke T."/>
        </authorList>
    </citation>
    <scope>NUCLEOTIDE SEQUENCE</scope>
    <source>
        <strain evidence="2">GVMAG-M-3300023174-24</strain>
    </source>
</reference>
<dbReference type="GO" id="GO:0048270">
    <property type="term" value="F:methionine adenosyltransferase regulator activity"/>
    <property type="evidence" value="ECO:0007669"/>
    <property type="project" value="TreeGrafter"/>
</dbReference>
<evidence type="ECO:0000259" key="1">
    <source>
        <dbReference type="Pfam" id="PF04321"/>
    </source>
</evidence>
<dbReference type="Gene3D" id="3.40.50.1000">
    <property type="entry name" value="HAD superfamily/HAD-like"/>
    <property type="match status" value="1"/>
</dbReference>
<name>A0A6C0DNX8_9ZZZZ</name>
<dbReference type="InterPro" id="IPR036291">
    <property type="entry name" value="NAD(P)-bd_dom_sf"/>
</dbReference>
<evidence type="ECO:0000313" key="2">
    <source>
        <dbReference type="EMBL" id="QHT17285.1"/>
    </source>
</evidence>
<dbReference type="Gene3D" id="3.40.50.720">
    <property type="entry name" value="NAD(P)-binding Rossmann-like Domain"/>
    <property type="match status" value="1"/>
</dbReference>
<protein>
    <recommendedName>
        <fullName evidence="1">RmlD-like substrate binding domain-containing protein</fullName>
    </recommendedName>
</protein>
<dbReference type="GO" id="GO:0048269">
    <property type="term" value="C:methionine adenosyltransferase complex"/>
    <property type="evidence" value="ECO:0007669"/>
    <property type="project" value="TreeGrafter"/>
</dbReference>
<dbReference type="Pfam" id="PF04321">
    <property type="entry name" value="RmlD_sub_bind"/>
    <property type="match status" value="1"/>
</dbReference>
<dbReference type="InterPro" id="IPR023214">
    <property type="entry name" value="HAD_sf"/>
</dbReference>
<dbReference type="InterPro" id="IPR029903">
    <property type="entry name" value="RmlD-like-bd"/>
</dbReference>
<dbReference type="PANTHER" id="PTHR10491">
    <property type="entry name" value="DTDP-4-DEHYDRORHAMNOSE REDUCTASE"/>
    <property type="match status" value="1"/>
</dbReference>
<organism evidence="2">
    <name type="scientific">viral metagenome</name>
    <dbReference type="NCBI Taxonomy" id="1070528"/>
    <lineage>
        <taxon>unclassified sequences</taxon>
        <taxon>metagenomes</taxon>
        <taxon>organismal metagenomes</taxon>
    </lineage>
</organism>
<dbReference type="AlphaFoldDB" id="A0A6C0DNX8"/>
<sequence length="534" mass="62718">MILICGASGLVGKEMCKLLDHCNIDYIGTYNSNSIDKPNMFKIDFFNPVALEEFLIYHKITSCVFCIVERITDICEKDWNKIKTTNIDIVHIASYLCNKLNIKFIHLSTDYVFDGSNQPNYPDSSKNPLQNYGISKLTSEYRVLSNCINSCIIRTPVLYSTLSKIHDNAVCLIGKNVMDLRKDIKYTEDNYSIRRPLFIPDLCNFVLEVIFNDNKGIFHFYNPYNKFTKYEICQIIGKYLDINTTNIIPNNTKSEGLAPRPYDTQLKDDKLDILKYSFKNFDYSIQLCFDKFKHSNICIENKHDFFIMLDLDGTLIDSNLAHYNAYKKVFNKYDYSFLSIDEWNNIILNDNFDNYLHHFSFETPKVSGVLSDNGDTFSALEMRKGVKTLFDENMFNIIKLEKLDLMKYEEISFTKNSELFLRFLIENKFNFCIVTNTKKETVNIFKEKLSILNDIKQWIYRDDYNLPKPDSECYNIAKQKYYNNEKYIIGIEDSMVGYNALKPNTDIIYIYNNTTIFKNNDCYLFNDYNNIFTL</sequence>
<dbReference type="SUPFAM" id="SSF56784">
    <property type="entry name" value="HAD-like"/>
    <property type="match status" value="1"/>
</dbReference>
<dbReference type="SUPFAM" id="SSF51735">
    <property type="entry name" value="NAD(P)-binding Rossmann-fold domains"/>
    <property type="match status" value="1"/>
</dbReference>
<dbReference type="InterPro" id="IPR023198">
    <property type="entry name" value="PGP-like_dom2"/>
</dbReference>
<dbReference type="PANTHER" id="PTHR10491:SF4">
    <property type="entry name" value="METHIONINE ADENOSYLTRANSFERASE 2 SUBUNIT BETA"/>
    <property type="match status" value="1"/>
</dbReference>
<dbReference type="InterPro" id="IPR036412">
    <property type="entry name" value="HAD-like_sf"/>
</dbReference>
<dbReference type="GO" id="GO:0006556">
    <property type="term" value="P:S-adenosylmethionine biosynthetic process"/>
    <property type="evidence" value="ECO:0007669"/>
    <property type="project" value="TreeGrafter"/>
</dbReference>
<dbReference type="InterPro" id="IPR041492">
    <property type="entry name" value="HAD_2"/>
</dbReference>
<proteinExistence type="predicted"/>
<dbReference type="EMBL" id="MN739633">
    <property type="protein sequence ID" value="QHT17285.1"/>
    <property type="molecule type" value="Genomic_DNA"/>
</dbReference>
<feature type="domain" description="RmlD-like substrate binding" evidence="1">
    <location>
        <begin position="2"/>
        <end position="292"/>
    </location>
</feature>
<dbReference type="CDD" id="cd01427">
    <property type="entry name" value="HAD_like"/>
    <property type="match status" value="1"/>
</dbReference>
<dbReference type="Pfam" id="PF13419">
    <property type="entry name" value="HAD_2"/>
    <property type="match status" value="1"/>
</dbReference>
<dbReference type="InterPro" id="IPR005913">
    <property type="entry name" value="dTDP_dehydrorham_reduct"/>
</dbReference>
<accession>A0A6C0DNX8</accession>